<reference evidence="2" key="1">
    <citation type="submission" date="2018-08" db="EMBL/GenBank/DDBJ databases">
        <title>Comparative genomics of wild bee and flower associated Lactobacillus reveals potential adaptation to the bee host.</title>
        <authorList>
            <person name="Vuong H.Q."/>
            <person name="Mcfrederick Q.S."/>
        </authorList>
    </citation>
    <scope>NUCLEOTIDE SEQUENCE</scope>
    <source>
        <strain evidence="2">HV_63</strain>
    </source>
</reference>
<feature type="signal peptide" evidence="1">
    <location>
        <begin position="1"/>
        <end position="26"/>
    </location>
</feature>
<feature type="chain" id="PRO_5040329319" evidence="1">
    <location>
        <begin position="27"/>
        <end position="455"/>
    </location>
</feature>
<dbReference type="GeneID" id="58108506"/>
<dbReference type="AlphaFoldDB" id="A0A9Q8INP0"/>
<evidence type="ECO:0000256" key="1">
    <source>
        <dbReference type="SAM" id="SignalP"/>
    </source>
</evidence>
<dbReference type="EMBL" id="QUBG01000003">
    <property type="protein sequence ID" value="TPR44296.1"/>
    <property type="molecule type" value="Genomic_DNA"/>
</dbReference>
<evidence type="ECO:0000313" key="3">
    <source>
        <dbReference type="Proteomes" id="UP000784700"/>
    </source>
</evidence>
<dbReference type="Proteomes" id="UP000784700">
    <property type="component" value="Unassembled WGS sequence"/>
</dbReference>
<dbReference type="RefSeq" id="WP_140934539.1">
    <property type="nucleotide sequence ID" value="NZ_QUBF01000003.1"/>
</dbReference>
<gene>
    <name evidence="2" type="ORF">DY130_04445</name>
</gene>
<name>A0A9Q8INP0_9LACO</name>
<comment type="caution">
    <text evidence="2">The sequence shown here is derived from an EMBL/GenBank/DDBJ whole genome shotgun (WGS) entry which is preliminary data.</text>
</comment>
<protein>
    <submittedName>
        <fullName evidence="2">Uncharacterized protein</fullName>
    </submittedName>
</protein>
<organism evidence="2 3">
    <name type="scientific">Apilactobacillus micheneri</name>
    <dbReference type="NCBI Taxonomy" id="1899430"/>
    <lineage>
        <taxon>Bacteria</taxon>
        <taxon>Bacillati</taxon>
        <taxon>Bacillota</taxon>
        <taxon>Bacilli</taxon>
        <taxon>Lactobacillales</taxon>
        <taxon>Lactobacillaceae</taxon>
        <taxon>Apilactobacillus</taxon>
    </lineage>
</organism>
<keyword evidence="1" id="KW-0732">Signal</keyword>
<proteinExistence type="predicted"/>
<accession>A0A9Q8INP0</accession>
<evidence type="ECO:0000313" key="2">
    <source>
        <dbReference type="EMBL" id="TPR44296.1"/>
    </source>
</evidence>
<sequence>MKKLKLSFSILIPLFLLSMFGISAFADEDGNVFNNYSFPEKGYYAIQDDEDKGIGSSNFKSDYVDSGTNNKNKVIVNSTGDENTNNGKENYIDFSYGSKGGSNTNKQEDRYVNFQMELNDRLRFNNDNTENMVDGDNTTITYKQENHKIKSQSLTSPNTKIIKYNKRKIYVCRFDTTKYYHSGQINVRLYLKSNIINENAYDKDGNYPLINLYYKSGSDDYENKKISAPVYHVFQIAQTLRFKDVKDKVLAEMNDSADILKQKINNLFNNSPEDSNILNNQVNNNSKRNIGILNGVYHLDQLISEKQDMSDNLEQSLHLLRLKNVPNTFNFNNASTNDGTSNLSNNSITNNNIGISSFNEPNLNIDLKLSNLTNSNNQSLQNANFKVNNNPNVIYPNNSFNYRTVNNIKNGYIKYGIYPITLNYTKGVMPSGTYTGTATWDISPKVNDNGITIKK</sequence>